<proteinExistence type="predicted"/>
<dbReference type="AlphaFoldDB" id="A0A200QYZ4"/>
<name>A0A200QYZ4_MACCD</name>
<dbReference type="InParanoid" id="A0A200QYZ4"/>
<reference evidence="4 5" key="1">
    <citation type="journal article" date="2017" name="Mol. Plant">
        <title>The Genome of Medicinal Plant Macleaya cordata Provides New Insights into Benzylisoquinoline Alkaloids Metabolism.</title>
        <authorList>
            <person name="Liu X."/>
            <person name="Liu Y."/>
            <person name="Huang P."/>
            <person name="Ma Y."/>
            <person name="Qing Z."/>
            <person name="Tang Q."/>
            <person name="Cao H."/>
            <person name="Cheng P."/>
            <person name="Zheng Y."/>
            <person name="Yuan Z."/>
            <person name="Zhou Y."/>
            <person name="Liu J."/>
            <person name="Tang Z."/>
            <person name="Zhuo Y."/>
            <person name="Zhang Y."/>
            <person name="Yu L."/>
            <person name="Huang J."/>
            <person name="Yang P."/>
            <person name="Peng Q."/>
            <person name="Zhang J."/>
            <person name="Jiang W."/>
            <person name="Zhang Z."/>
            <person name="Lin K."/>
            <person name="Ro D.K."/>
            <person name="Chen X."/>
            <person name="Xiong X."/>
            <person name="Shang Y."/>
            <person name="Huang S."/>
            <person name="Zeng J."/>
        </authorList>
    </citation>
    <scope>NUCLEOTIDE SEQUENCE [LARGE SCALE GENOMIC DNA]</scope>
    <source>
        <strain evidence="5">cv. BLH2017</strain>
        <tissue evidence="4">Root</tissue>
    </source>
</reference>
<evidence type="ECO:0000259" key="3">
    <source>
        <dbReference type="Pfam" id="PF08240"/>
    </source>
</evidence>
<dbReference type="GO" id="GO:0046294">
    <property type="term" value="P:formaldehyde catabolic process"/>
    <property type="evidence" value="ECO:0007669"/>
    <property type="project" value="TreeGrafter"/>
</dbReference>
<feature type="domain" description="Alcohol dehydrogenase-like N-terminal" evidence="3">
    <location>
        <begin position="2"/>
        <end position="90"/>
    </location>
</feature>
<dbReference type="STRING" id="56857.A0A200QYZ4"/>
<sequence length="120" mass="13216">MVESIGENVEEVKEGEIVVPVFLANCEECLDCKSKKSNICTKFPFSVIPGMPRDGTSRFMDSKGEVLHNFFGVSSFAEYTVVDITHLIKITHDIPVDKACLLSCGVSTGTYFTLFNVESP</sequence>
<evidence type="ECO:0000256" key="2">
    <source>
        <dbReference type="ARBA" id="ARBA00022833"/>
    </source>
</evidence>
<dbReference type="PANTHER" id="PTHR43880:SF10">
    <property type="entry name" value="ALCOHOL DEHYDROGENASE-LIKE 2"/>
    <property type="match status" value="1"/>
</dbReference>
<dbReference type="Pfam" id="PF08240">
    <property type="entry name" value="ADH_N"/>
    <property type="match status" value="1"/>
</dbReference>
<keyword evidence="5" id="KW-1185">Reference proteome</keyword>
<dbReference type="InterPro" id="IPR013154">
    <property type="entry name" value="ADH-like_N"/>
</dbReference>
<accession>A0A200QYZ4</accession>
<protein>
    <submittedName>
        <fullName evidence="4">Alcohol dehydrogenase superfamily</fullName>
    </submittedName>
</protein>
<dbReference type="Proteomes" id="UP000195402">
    <property type="component" value="Unassembled WGS sequence"/>
</dbReference>
<dbReference type="Gene3D" id="3.90.180.10">
    <property type="entry name" value="Medium-chain alcohol dehydrogenases, catalytic domain"/>
    <property type="match status" value="1"/>
</dbReference>
<dbReference type="InterPro" id="IPR011032">
    <property type="entry name" value="GroES-like_sf"/>
</dbReference>
<dbReference type="OMA" id="IKITHDI"/>
<evidence type="ECO:0000313" key="4">
    <source>
        <dbReference type="EMBL" id="OVA15694.1"/>
    </source>
</evidence>
<dbReference type="GO" id="GO:0008270">
    <property type="term" value="F:zinc ion binding"/>
    <property type="evidence" value="ECO:0007669"/>
    <property type="project" value="TreeGrafter"/>
</dbReference>
<keyword evidence="2" id="KW-0862">Zinc</keyword>
<organism evidence="4 5">
    <name type="scientific">Macleaya cordata</name>
    <name type="common">Five-seeded plume-poppy</name>
    <name type="synonym">Bocconia cordata</name>
    <dbReference type="NCBI Taxonomy" id="56857"/>
    <lineage>
        <taxon>Eukaryota</taxon>
        <taxon>Viridiplantae</taxon>
        <taxon>Streptophyta</taxon>
        <taxon>Embryophyta</taxon>
        <taxon>Tracheophyta</taxon>
        <taxon>Spermatophyta</taxon>
        <taxon>Magnoliopsida</taxon>
        <taxon>Ranunculales</taxon>
        <taxon>Papaveraceae</taxon>
        <taxon>Papaveroideae</taxon>
        <taxon>Macleaya</taxon>
    </lineage>
</organism>
<dbReference type="SUPFAM" id="SSF50129">
    <property type="entry name" value="GroES-like"/>
    <property type="match status" value="1"/>
</dbReference>
<evidence type="ECO:0000256" key="1">
    <source>
        <dbReference type="ARBA" id="ARBA00022723"/>
    </source>
</evidence>
<dbReference type="PANTHER" id="PTHR43880">
    <property type="entry name" value="ALCOHOL DEHYDROGENASE"/>
    <property type="match status" value="1"/>
</dbReference>
<dbReference type="GO" id="GO:0051903">
    <property type="term" value="F:S-(hydroxymethyl)glutathione dehydrogenase [NAD(P)+] activity"/>
    <property type="evidence" value="ECO:0007669"/>
    <property type="project" value="TreeGrafter"/>
</dbReference>
<keyword evidence="1" id="KW-0479">Metal-binding</keyword>
<comment type="caution">
    <text evidence="4">The sequence shown here is derived from an EMBL/GenBank/DDBJ whole genome shotgun (WGS) entry which is preliminary data.</text>
</comment>
<evidence type="ECO:0000313" key="5">
    <source>
        <dbReference type="Proteomes" id="UP000195402"/>
    </source>
</evidence>
<dbReference type="OrthoDB" id="417550at2759"/>
<dbReference type="EMBL" id="MVGT01000740">
    <property type="protein sequence ID" value="OVA15694.1"/>
    <property type="molecule type" value="Genomic_DNA"/>
</dbReference>
<dbReference type="GO" id="GO:0005829">
    <property type="term" value="C:cytosol"/>
    <property type="evidence" value="ECO:0007669"/>
    <property type="project" value="TreeGrafter"/>
</dbReference>
<gene>
    <name evidence="4" type="ORF">BVC80_1317g19</name>
</gene>